<protein>
    <submittedName>
        <fullName evidence="2">Uncharacterized protein</fullName>
    </submittedName>
</protein>
<proteinExistence type="predicted"/>
<evidence type="ECO:0000256" key="1">
    <source>
        <dbReference type="SAM" id="Phobius"/>
    </source>
</evidence>
<keyword evidence="1" id="KW-0812">Transmembrane</keyword>
<comment type="caution">
    <text evidence="2">The sequence shown here is derived from an EMBL/GenBank/DDBJ whole genome shotgun (WGS) entry which is preliminary data.</text>
</comment>
<gene>
    <name evidence="2" type="ORF">C8263_13925</name>
</gene>
<evidence type="ECO:0000313" key="2">
    <source>
        <dbReference type="EMBL" id="PTA67190.1"/>
    </source>
</evidence>
<feature type="transmembrane region" description="Helical" evidence="1">
    <location>
        <begin position="42"/>
        <end position="66"/>
    </location>
</feature>
<keyword evidence="1" id="KW-1133">Transmembrane helix</keyword>
<keyword evidence="3" id="KW-1185">Reference proteome</keyword>
<accession>A0A2T3W5L8</accession>
<feature type="transmembrane region" description="Helical" evidence="1">
    <location>
        <begin position="78"/>
        <end position="96"/>
    </location>
</feature>
<sequence>MGQLPGWLTTMLGIWATLIAGCMCGYTLIVGTWSLMGVPGSGHLLMGTVLLLFTAATWVLSIATVLPVRWWWRRDPRVLSLTALVAPLSFLITEGLEKEGYAGVAAVQAAITLPGLVVTCWIMLRALRLKRQHESLGPDHEGASPKT</sequence>
<evidence type="ECO:0000313" key="3">
    <source>
        <dbReference type="Proteomes" id="UP000240317"/>
    </source>
</evidence>
<reference evidence="2 3" key="1">
    <citation type="submission" date="2018-03" db="EMBL/GenBank/DDBJ databases">
        <title>Draft genome of Deinococcus sp. OD32.</title>
        <authorList>
            <person name="Wang X.-P."/>
            <person name="Du Z.-J."/>
        </authorList>
    </citation>
    <scope>NUCLEOTIDE SEQUENCE [LARGE SCALE GENOMIC DNA]</scope>
    <source>
        <strain evidence="2 3">OD32</strain>
    </source>
</reference>
<organism evidence="2 3">
    <name type="scientific">Deinococcus arcticus</name>
    <dbReference type="NCBI Taxonomy" id="2136176"/>
    <lineage>
        <taxon>Bacteria</taxon>
        <taxon>Thermotogati</taxon>
        <taxon>Deinococcota</taxon>
        <taxon>Deinococci</taxon>
        <taxon>Deinococcales</taxon>
        <taxon>Deinococcaceae</taxon>
        <taxon>Deinococcus</taxon>
    </lineage>
</organism>
<feature type="transmembrane region" description="Helical" evidence="1">
    <location>
        <begin position="12"/>
        <end position="36"/>
    </location>
</feature>
<dbReference type="AlphaFoldDB" id="A0A2T3W5L8"/>
<dbReference type="EMBL" id="PYSV01000014">
    <property type="protein sequence ID" value="PTA67190.1"/>
    <property type="molecule type" value="Genomic_DNA"/>
</dbReference>
<keyword evidence="1" id="KW-0472">Membrane</keyword>
<dbReference type="Proteomes" id="UP000240317">
    <property type="component" value="Unassembled WGS sequence"/>
</dbReference>
<feature type="transmembrane region" description="Helical" evidence="1">
    <location>
        <begin position="102"/>
        <end position="124"/>
    </location>
</feature>
<name>A0A2T3W5L8_9DEIO</name>